<dbReference type="InterPro" id="IPR029069">
    <property type="entry name" value="HotDog_dom_sf"/>
</dbReference>
<reference evidence="1 2" key="1">
    <citation type="submission" date="2016-01" db="EMBL/GenBank/DDBJ databases">
        <title>The new phylogeny of the genus Mycobacterium.</title>
        <authorList>
            <person name="Tarcisio F."/>
            <person name="Conor M."/>
            <person name="Antonella G."/>
            <person name="Elisabetta G."/>
            <person name="Giulia F.S."/>
            <person name="Sara T."/>
            <person name="Anna F."/>
            <person name="Clotilde B."/>
            <person name="Roberto B."/>
            <person name="Veronica D.S."/>
            <person name="Fabio R."/>
            <person name="Monica P."/>
            <person name="Olivier J."/>
            <person name="Enrico T."/>
            <person name="Nicola S."/>
        </authorList>
    </citation>
    <scope>NUCLEOTIDE SEQUENCE [LARGE SCALE GENOMIC DNA]</scope>
    <source>
        <strain evidence="1 2">DSM 45541</strain>
    </source>
</reference>
<proteinExistence type="predicted"/>
<dbReference type="Proteomes" id="UP000193622">
    <property type="component" value="Unassembled WGS sequence"/>
</dbReference>
<organism evidence="1 2">
    <name type="scientific">Mycolicibacterium iranicum</name>
    <name type="common">Mycobacterium iranicum</name>
    <dbReference type="NCBI Taxonomy" id="912594"/>
    <lineage>
        <taxon>Bacteria</taxon>
        <taxon>Bacillati</taxon>
        <taxon>Actinomycetota</taxon>
        <taxon>Actinomycetes</taxon>
        <taxon>Mycobacteriales</taxon>
        <taxon>Mycobacteriaceae</taxon>
        <taxon>Mycolicibacterium</taxon>
    </lineage>
</organism>
<dbReference type="AlphaFoldDB" id="A0A1X1WJ79"/>
<dbReference type="RefSeq" id="WP_085175968.1">
    <property type="nucleotide sequence ID" value="NZ_LQPC01000035.1"/>
</dbReference>
<protein>
    <submittedName>
        <fullName evidence="1">Uncharacterized protein</fullName>
    </submittedName>
</protein>
<evidence type="ECO:0000313" key="1">
    <source>
        <dbReference type="EMBL" id="ORV86588.1"/>
    </source>
</evidence>
<name>A0A1X1WJ79_MYCIR</name>
<dbReference type="EMBL" id="LQPC01000035">
    <property type="protein sequence ID" value="ORV86588.1"/>
    <property type="molecule type" value="Genomic_DNA"/>
</dbReference>
<dbReference type="Gene3D" id="3.10.129.10">
    <property type="entry name" value="Hotdog Thioesterase"/>
    <property type="match status" value="1"/>
</dbReference>
<gene>
    <name evidence="1" type="ORF">AWC12_18645</name>
</gene>
<comment type="caution">
    <text evidence="1">The sequence shown here is derived from an EMBL/GenBank/DDBJ whole genome shotgun (WGS) entry which is preliminary data.</text>
</comment>
<accession>A0A1X1WJ79</accession>
<evidence type="ECO:0000313" key="2">
    <source>
        <dbReference type="Proteomes" id="UP000193622"/>
    </source>
</evidence>
<sequence length="282" mass="30333">MVRDIRDLASDPVAYAAELQRRWGGLLSYRYIGRHHASMTVGPVDDTVTVRYDMRDVTGGIVLSVFGIAAPEGGLVSDLEAVPNPVVHSCQVLDAGIGVKRFEVRSEDLKRGQRMSYSRSMIVDADQPDRVLALTEGQGVTIGVPPDGLQKMYVEPLEVVDSPDLPPLWQVFGGRQVGTRTWTLPELTAEVASPDAALHVGPQFVMTETAARSAAVEFFGTTAVVGVSSHTMFLSRAKSGPFRFVAEAVPGAGELTAARTHVYDDGADGRLVTVATHVFRSV</sequence>
<dbReference type="SUPFAM" id="SSF54637">
    <property type="entry name" value="Thioesterase/thiol ester dehydrase-isomerase"/>
    <property type="match status" value="1"/>
</dbReference>